<dbReference type="InterPro" id="IPR035986">
    <property type="entry name" value="PKD_dom_sf"/>
</dbReference>
<dbReference type="InterPro" id="IPR000601">
    <property type="entry name" value="PKD_dom"/>
</dbReference>
<gene>
    <name evidence="2" type="ORF">GCM10023185_22260</name>
</gene>
<proteinExistence type="predicted"/>
<dbReference type="InterPro" id="IPR013783">
    <property type="entry name" value="Ig-like_fold"/>
</dbReference>
<dbReference type="Pfam" id="PF13585">
    <property type="entry name" value="CHU_C"/>
    <property type="match status" value="1"/>
</dbReference>
<dbReference type="InterPro" id="IPR022409">
    <property type="entry name" value="PKD/Chitinase_dom"/>
</dbReference>
<dbReference type="EMBL" id="BAABGZ010000023">
    <property type="protein sequence ID" value="GAA4357494.1"/>
    <property type="molecule type" value="Genomic_DNA"/>
</dbReference>
<dbReference type="RefSeq" id="WP_345236120.1">
    <property type="nucleotide sequence ID" value="NZ_BAABGZ010000023.1"/>
</dbReference>
<dbReference type="Pfam" id="PF18911">
    <property type="entry name" value="PKD_4"/>
    <property type="match status" value="1"/>
</dbReference>
<dbReference type="CDD" id="cd00146">
    <property type="entry name" value="PKD"/>
    <property type="match status" value="1"/>
</dbReference>
<dbReference type="SMART" id="SM00089">
    <property type="entry name" value="PKD"/>
    <property type="match status" value="1"/>
</dbReference>
<protein>
    <recommendedName>
        <fullName evidence="1">PKD domain-containing protein</fullName>
    </recommendedName>
</protein>
<name>A0ABP8IEX3_9BACT</name>
<dbReference type="SUPFAM" id="SSF49299">
    <property type="entry name" value="PKD domain"/>
    <property type="match status" value="1"/>
</dbReference>
<reference evidence="3" key="1">
    <citation type="journal article" date="2019" name="Int. J. Syst. Evol. Microbiol.">
        <title>The Global Catalogue of Microorganisms (GCM) 10K type strain sequencing project: providing services to taxonomists for standard genome sequencing and annotation.</title>
        <authorList>
            <consortium name="The Broad Institute Genomics Platform"/>
            <consortium name="The Broad Institute Genome Sequencing Center for Infectious Disease"/>
            <person name="Wu L."/>
            <person name="Ma J."/>
        </authorList>
    </citation>
    <scope>NUCLEOTIDE SEQUENCE [LARGE SCALE GENOMIC DNA]</scope>
    <source>
        <strain evidence="3">JCM 17923</strain>
    </source>
</reference>
<accession>A0ABP8IEX3</accession>
<feature type="domain" description="PKD" evidence="1">
    <location>
        <begin position="360"/>
        <end position="417"/>
    </location>
</feature>
<organism evidence="2 3">
    <name type="scientific">Hymenobacter saemangeumensis</name>
    <dbReference type="NCBI Taxonomy" id="1084522"/>
    <lineage>
        <taxon>Bacteria</taxon>
        <taxon>Pseudomonadati</taxon>
        <taxon>Bacteroidota</taxon>
        <taxon>Cytophagia</taxon>
        <taxon>Cytophagales</taxon>
        <taxon>Hymenobacteraceae</taxon>
        <taxon>Hymenobacter</taxon>
    </lineage>
</organism>
<evidence type="ECO:0000313" key="3">
    <source>
        <dbReference type="Proteomes" id="UP001501153"/>
    </source>
</evidence>
<dbReference type="Gene3D" id="2.60.40.10">
    <property type="entry name" value="Immunoglobulins"/>
    <property type="match status" value="1"/>
</dbReference>
<comment type="caution">
    <text evidence="2">The sequence shown here is derived from an EMBL/GenBank/DDBJ whole genome shotgun (WGS) entry which is preliminary data.</text>
</comment>
<dbReference type="Proteomes" id="UP001501153">
    <property type="component" value="Unassembled WGS sequence"/>
</dbReference>
<evidence type="ECO:0000259" key="1">
    <source>
        <dbReference type="PROSITE" id="PS50093"/>
    </source>
</evidence>
<sequence length="517" mass="55892">MPNGNLNAAATATSINAEEWFTSVTPQSAAIAPAPANDHDYYVFYWEKATVDGQTAYALCWARVDMRLNNGRGGVAEKGRQVTRTLYGRVTIVRHQNNRDFWVLTPDLLSRGFQAFLLSPAGVSATAVVSLAGQAQFPDQGELRAAPNGRRLARGGLLRTGPGSGERLVCVYDFDNATGVVSNEQIIYRTPVAQLNVGGDGRLFCSELTQFCAFSPNSELLYTAESTPLTASSPRRLSDLWQYDLMRPGAAAIAASRFLVSAVPVPPLPYDYLRFFGLQLAPDGTLWAGQCYERFPLVPGTTQFRTAAAALVRRPNVAGAGCAFEAEGYPYLPGQVPSMHMPNIIANMLYAPPTLNHEVGCAEDSVRFWAGSAGLPTGLRWDFGDPASGAANTATGRQVAHRYARGGTYTVRLTLADGRVLSQPVQVPPASIDFSAANVFTPNGDGLNDAFVPVQAPLPGARLRVFSRWGQEVFSTTDPSLRWNGAGAAPGEYFYQLDYADCRSQPRQLRGTVSLYR</sequence>
<keyword evidence="3" id="KW-1185">Reference proteome</keyword>
<evidence type="ECO:0000313" key="2">
    <source>
        <dbReference type="EMBL" id="GAA4357494.1"/>
    </source>
</evidence>
<dbReference type="PROSITE" id="PS50093">
    <property type="entry name" value="PKD"/>
    <property type="match status" value="1"/>
</dbReference>